<evidence type="ECO:0000256" key="2">
    <source>
        <dbReference type="SAM" id="MobiDB-lite"/>
    </source>
</evidence>
<evidence type="ECO:0000313" key="4">
    <source>
        <dbReference type="Proteomes" id="UP001163105"/>
    </source>
</evidence>
<protein>
    <submittedName>
        <fullName evidence="3">Cytochrome P450</fullName>
    </submittedName>
</protein>
<dbReference type="AlphaFoldDB" id="A0AB34FML7"/>
<sequence length="431" mass="48155">MRLIWSRKTPTGVYTESVSRLGLAPPRHAITMSYLADQGDTAVSPLAQRRARQHREAAPMDREPLRRSSPTACSCDQRRDALSPTLSDRAATTSPQSLDRRRSNNSWDQTPSHSRHSSFGHSRSGSDRGYHDDVGVTTPPPPLLSSPSVASSLAFSNPALGTFSPLRRELSHSTLHDDVDQPPVARASRQDLARRLSQLAQRLSYDDTGDDDAVDDLMLQGQLDQLEKAFARPAPSHHARAASFEMRSPRSDDAGSALASPASSLFRSRFSDLSASLQLQREREADRERDRENLEPRPKVGMTVAEAKKVIAEMSKLNDELSTVVSNLRARQEESDHIHSLLIERAERAAQRIIFLQRRIAYLEEELQENDDELQHLRICLKAVEIQLPPHPDAELLRCIATFKHDYQALKTKRANRHSMASSDDASYASP</sequence>
<feature type="compositionally biased region" description="Basic and acidic residues" evidence="2">
    <location>
        <begin position="124"/>
        <end position="134"/>
    </location>
</feature>
<dbReference type="Proteomes" id="UP001163105">
    <property type="component" value="Unassembled WGS sequence"/>
</dbReference>
<keyword evidence="4" id="KW-1185">Reference proteome</keyword>
<feature type="compositionally biased region" description="Basic and acidic residues" evidence="2">
    <location>
        <begin position="54"/>
        <end position="66"/>
    </location>
</feature>
<feature type="coiled-coil region" evidence="1">
    <location>
        <begin position="346"/>
        <end position="373"/>
    </location>
</feature>
<reference evidence="3" key="1">
    <citation type="submission" date="2023-01" db="EMBL/GenBank/DDBJ databases">
        <title>The growth and conidiation of Purpureocillium lavendulum are regulated by nitrogen source and histone H3K14 acetylation.</title>
        <authorList>
            <person name="Tang P."/>
            <person name="Han J."/>
            <person name="Zhang C."/>
            <person name="Tang P."/>
            <person name="Qi F."/>
            <person name="Zhang K."/>
            <person name="Liang L."/>
        </authorList>
    </citation>
    <scope>NUCLEOTIDE SEQUENCE</scope>
    <source>
        <strain evidence="3">YMF1.00683</strain>
    </source>
</reference>
<feature type="region of interest" description="Disordered" evidence="2">
    <location>
        <begin position="46"/>
        <end position="149"/>
    </location>
</feature>
<feature type="region of interest" description="Disordered" evidence="2">
    <location>
        <begin position="231"/>
        <end position="259"/>
    </location>
</feature>
<feature type="region of interest" description="Disordered" evidence="2">
    <location>
        <begin position="277"/>
        <end position="296"/>
    </location>
</feature>
<feature type="compositionally biased region" description="Basic and acidic residues" evidence="2">
    <location>
        <begin position="280"/>
        <end position="296"/>
    </location>
</feature>
<dbReference type="EMBL" id="JAQHRD010000005">
    <property type="protein sequence ID" value="KAJ6440743.1"/>
    <property type="molecule type" value="Genomic_DNA"/>
</dbReference>
<organism evidence="3 4">
    <name type="scientific">Purpureocillium lavendulum</name>
    <dbReference type="NCBI Taxonomy" id="1247861"/>
    <lineage>
        <taxon>Eukaryota</taxon>
        <taxon>Fungi</taxon>
        <taxon>Dikarya</taxon>
        <taxon>Ascomycota</taxon>
        <taxon>Pezizomycotina</taxon>
        <taxon>Sordariomycetes</taxon>
        <taxon>Hypocreomycetidae</taxon>
        <taxon>Hypocreales</taxon>
        <taxon>Ophiocordycipitaceae</taxon>
        <taxon>Purpureocillium</taxon>
    </lineage>
</organism>
<accession>A0AB34FML7</accession>
<keyword evidence="1" id="KW-0175">Coiled coil</keyword>
<evidence type="ECO:0000313" key="3">
    <source>
        <dbReference type="EMBL" id="KAJ6440743.1"/>
    </source>
</evidence>
<proteinExistence type="predicted"/>
<gene>
    <name evidence="3" type="ORF">O9K51_06534</name>
</gene>
<feature type="compositionally biased region" description="Polar residues" evidence="2">
    <location>
        <begin position="84"/>
        <end position="97"/>
    </location>
</feature>
<comment type="caution">
    <text evidence="3">The sequence shown here is derived from an EMBL/GenBank/DDBJ whole genome shotgun (WGS) entry which is preliminary data.</text>
</comment>
<name>A0AB34FML7_9HYPO</name>
<evidence type="ECO:0000256" key="1">
    <source>
        <dbReference type="SAM" id="Coils"/>
    </source>
</evidence>